<dbReference type="GO" id="GO:0050660">
    <property type="term" value="F:flavin adenine dinucleotide binding"/>
    <property type="evidence" value="ECO:0007669"/>
    <property type="project" value="InterPro"/>
</dbReference>
<evidence type="ECO:0000256" key="11">
    <source>
        <dbReference type="ARBA" id="ARBA00075603"/>
    </source>
</evidence>
<accession>A0AAW5QQU8</accession>
<dbReference type="Gene3D" id="1.10.540.10">
    <property type="entry name" value="Acyl-CoA dehydrogenase/oxidase, N-terminal domain"/>
    <property type="match status" value="1"/>
</dbReference>
<dbReference type="Pfam" id="PF00441">
    <property type="entry name" value="Acyl-CoA_dh_1"/>
    <property type="match status" value="1"/>
</dbReference>
<evidence type="ECO:0000256" key="1">
    <source>
        <dbReference type="ARBA" id="ARBA00001974"/>
    </source>
</evidence>
<dbReference type="InterPro" id="IPR046373">
    <property type="entry name" value="Acyl-CoA_Oxase/DH_mid-dom_sf"/>
</dbReference>
<evidence type="ECO:0000256" key="6">
    <source>
        <dbReference type="ARBA" id="ARBA00052938"/>
    </source>
</evidence>
<name>A0AAW5QQU8_9HYPH</name>
<dbReference type="SUPFAM" id="SSF56645">
    <property type="entry name" value="Acyl-CoA dehydrogenase NM domain-like"/>
    <property type="match status" value="1"/>
</dbReference>
<dbReference type="FunFam" id="1.20.140.10:FF:000004">
    <property type="entry name" value="Acyl-CoA dehydrogenase FadE25"/>
    <property type="match status" value="1"/>
</dbReference>
<evidence type="ECO:0000313" key="16">
    <source>
        <dbReference type="EMBL" id="MCT8970451.1"/>
    </source>
</evidence>
<dbReference type="InterPro" id="IPR013786">
    <property type="entry name" value="AcylCoA_DH/ox_N"/>
</dbReference>
<dbReference type="InterPro" id="IPR009075">
    <property type="entry name" value="AcylCo_DH/oxidase_C"/>
</dbReference>
<feature type="domain" description="Acyl-CoA dehydrogenase/oxidase C-terminal" evidence="13">
    <location>
        <begin position="232"/>
        <end position="379"/>
    </location>
</feature>
<evidence type="ECO:0000259" key="15">
    <source>
        <dbReference type="Pfam" id="PF02771"/>
    </source>
</evidence>
<dbReference type="FunFam" id="2.40.110.10:FF:000001">
    <property type="entry name" value="Acyl-CoA dehydrogenase, mitochondrial"/>
    <property type="match status" value="1"/>
</dbReference>
<proteinExistence type="inferred from homology"/>
<dbReference type="AlphaFoldDB" id="A0AAW5QQU8"/>
<dbReference type="InterPro" id="IPR009100">
    <property type="entry name" value="AcylCoA_DH/oxidase_NM_dom_sf"/>
</dbReference>
<evidence type="ECO:0000256" key="10">
    <source>
        <dbReference type="ARBA" id="ARBA00072305"/>
    </source>
</evidence>
<dbReference type="Pfam" id="PF02771">
    <property type="entry name" value="Acyl-CoA_dh_N"/>
    <property type="match status" value="1"/>
</dbReference>
<evidence type="ECO:0000256" key="4">
    <source>
        <dbReference type="ARBA" id="ARBA00022827"/>
    </source>
</evidence>
<evidence type="ECO:0000256" key="3">
    <source>
        <dbReference type="ARBA" id="ARBA00022630"/>
    </source>
</evidence>
<organism evidence="16 17">
    <name type="scientific">Microbaculum marinisediminis</name>
    <dbReference type="NCBI Taxonomy" id="2931392"/>
    <lineage>
        <taxon>Bacteria</taxon>
        <taxon>Pseudomonadati</taxon>
        <taxon>Pseudomonadota</taxon>
        <taxon>Alphaproteobacteria</taxon>
        <taxon>Hyphomicrobiales</taxon>
        <taxon>Tepidamorphaceae</taxon>
        <taxon>Microbaculum</taxon>
    </lineage>
</organism>
<keyword evidence="5 12" id="KW-0560">Oxidoreductase</keyword>
<dbReference type="Gene3D" id="1.20.140.10">
    <property type="entry name" value="Butyryl-CoA Dehydrogenase, subunit A, domain 3"/>
    <property type="match status" value="1"/>
</dbReference>
<evidence type="ECO:0000259" key="13">
    <source>
        <dbReference type="Pfam" id="PF00441"/>
    </source>
</evidence>
<dbReference type="Gene3D" id="2.40.110.10">
    <property type="entry name" value="Butyryl-CoA Dehydrogenase, subunit A, domain 2"/>
    <property type="match status" value="1"/>
</dbReference>
<dbReference type="EC" id="1.3.8.10" evidence="7"/>
<keyword evidence="3 12" id="KW-0285">Flavoprotein</keyword>
<evidence type="ECO:0000313" key="17">
    <source>
        <dbReference type="Proteomes" id="UP001320898"/>
    </source>
</evidence>
<reference evidence="16 17" key="1">
    <citation type="submission" date="2022-04" db="EMBL/GenBank/DDBJ databases">
        <authorList>
            <person name="Ye Y.-Q."/>
            <person name="Du Z.-J."/>
        </authorList>
    </citation>
    <scope>NUCLEOTIDE SEQUENCE [LARGE SCALE GENOMIC DNA]</scope>
    <source>
        <strain evidence="16 17">A6E488</strain>
    </source>
</reference>
<evidence type="ECO:0000256" key="2">
    <source>
        <dbReference type="ARBA" id="ARBA00009347"/>
    </source>
</evidence>
<keyword evidence="4 12" id="KW-0274">FAD</keyword>
<feature type="domain" description="Acyl-CoA dehydrogenase/oxidase N-terminal" evidence="15">
    <location>
        <begin position="6"/>
        <end position="118"/>
    </location>
</feature>
<dbReference type="GO" id="GO:0003995">
    <property type="term" value="F:acyl-CoA dehydrogenase activity"/>
    <property type="evidence" value="ECO:0007669"/>
    <property type="project" value="InterPro"/>
</dbReference>
<dbReference type="PROSITE" id="PS00073">
    <property type="entry name" value="ACYL_COA_DH_2"/>
    <property type="match status" value="1"/>
</dbReference>
<dbReference type="PANTHER" id="PTHR43884:SF12">
    <property type="entry name" value="ISOVALERYL-COA DEHYDROGENASE, MITOCHONDRIAL-RELATED"/>
    <property type="match status" value="1"/>
</dbReference>
<dbReference type="InterPro" id="IPR006089">
    <property type="entry name" value="Acyl-CoA_DH_CS"/>
</dbReference>
<evidence type="ECO:0000256" key="5">
    <source>
        <dbReference type="ARBA" id="ARBA00023002"/>
    </source>
</evidence>
<evidence type="ECO:0000259" key="14">
    <source>
        <dbReference type="Pfam" id="PF02770"/>
    </source>
</evidence>
<comment type="cofactor">
    <cofactor evidence="1 12">
        <name>FAD</name>
        <dbReference type="ChEBI" id="CHEBI:57692"/>
    </cofactor>
</comment>
<dbReference type="InterPro" id="IPR037069">
    <property type="entry name" value="AcylCoA_DH/ox_N_sf"/>
</dbReference>
<comment type="catalytic activity">
    <reaction evidence="6">
        <text>3-sulfinopropanoyl-CoA + H2O = propanoyl-CoA + sulfite + H(+)</text>
        <dbReference type="Rhea" id="RHEA:41624"/>
        <dbReference type="ChEBI" id="CHEBI:15377"/>
        <dbReference type="ChEBI" id="CHEBI:15378"/>
        <dbReference type="ChEBI" id="CHEBI:17359"/>
        <dbReference type="ChEBI" id="CHEBI:57392"/>
        <dbReference type="ChEBI" id="CHEBI:78349"/>
        <dbReference type="EC" id="3.13.1.4"/>
    </reaction>
    <physiologicalReaction direction="left-to-right" evidence="6">
        <dbReference type="Rhea" id="RHEA:41625"/>
    </physiologicalReaction>
</comment>
<dbReference type="InterPro" id="IPR006091">
    <property type="entry name" value="Acyl-CoA_Oxase/DH_mid-dom"/>
</dbReference>
<keyword evidence="17" id="KW-1185">Reference proteome</keyword>
<evidence type="ECO:0000256" key="7">
    <source>
        <dbReference type="ARBA" id="ARBA00066362"/>
    </source>
</evidence>
<protein>
    <recommendedName>
        <fullName evidence="9">3-sulfinopropanoyl-CoA desulfinase</fullName>
        <ecNumber evidence="7">1.3.8.10</ecNumber>
        <ecNumber evidence="8">3.13.1.4</ecNumber>
    </recommendedName>
    <alternativeName>
        <fullName evidence="11">3-sulfinopropionyl coenzyme A desulfinase</fullName>
    </alternativeName>
    <alternativeName>
        <fullName evidence="10">Cyclohex-1-ene-1-carbonyl-CoA dehydrogenase</fullName>
    </alternativeName>
</protein>
<dbReference type="PROSITE" id="PS00072">
    <property type="entry name" value="ACYL_COA_DH_1"/>
    <property type="match status" value="1"/>
</dbReference>
<evidence type="ECO:0000256" key="9">
    <source>
        <dbReference type="ARBA" id="ARBA00068311"/>
    </source>
</evidence>
<comment type="caution">
    <text evidence="16">The sequence shown here is derived from an EMBL/GenBank/DDBJ whole genome shotgun (WGS) entry which is preliminary data.</text>
</comment>
<dbReference type="PIRSF" id="PIRSF016578">
    <property type="entry name" value="HsaA"/>
    <property type="match status" value="1"/>
</dbReference>
<dbReference type="EMBL" id="JALIDZ010000001">
    <property type="protein sequence ID" value="MCT8970451.1"/>
    <property type="molecule type" value="Genomic_DNA"/>
</dbReference>
<dbReference type="Proteomes" id="UP001320898">
    <property type="component" value="Unassembled WGS sequence"/>
</dbReference>
<dbReference type="Pfam" id="PF02770">
    <property type="entry name" value="Acyl-CoA_dh_M"/>
    <property type="match status" value="1"/>
</dbReference>
<dbReference type="InterPro" id="IPR036250">
    <property type="entry name" value="AcylCo_DH-like_C"/>
</dbReference>
<evidence type="ECO:0000256" key="8">
    <source>
        <dbReference type="ARBA" id="ARBA00066461"/>
    </source>
</evidence>
<dbReference type="PANTHER" id="PTHR43884">
    <property type="entry name" value="ACYL-COA DEHYDROGENASE"/>
    <property type="match status" value="1"/>
</dbReference>
<feature type="domain" description="Acyl-CoA oxidase/dehydrogenase middle" evidence="14">
    <location>
        <begin position="125"/>
        <end position="220"/>
    </location>
</feature>
<comment type="similarity">
    <text evidence="2 12">Belongs to the acyl-CoA dehydrogenase family.</text>
</comment>
<dbReference type="RefSeq" id="WP_261614019.1">
    <property type="nucleotide sequence ID" value="NZ_JALIDZ010000001.1"/>
</dbReference>
<dbReference type="EC" id="3.13.1.4" evidence="8"/>
<sequence>MDFEPSEEHRLIRDTARRIAADRLAPLAGTLDDGGGRAPFLENLKVLAESGFMGLNVSGHYGGSEAGSVGFALALEEIARGCASTAVTTSVTNMVAEIVEVCGTEEHRAAYLPKICDGTYPAAGFCLTEAGAGSDPAGMRTSARIDGNEWVLNGSKLYITSAEYAGLFVVWAVTDPDAPKGKGITCFLVEADAEGLIVGPAEKKMGQTGSATNPVTFENCRIPASAVLGDVNGGFRIAVGELAGGRIGIAATALGIARGAMDLAIRYVQEREQFGRKIADNQGIQWMIADRETELEAARLLILRAATLKAAGEPYAREASMAKLYASEAAQRATYTALQLHGGAGYIRETGLERLARDARITTIYEGTSEIQRLIIARETLRSA</sequence>
<evidence type="ECO:0000256" key="12">
    <source>
        <dbReference type="RuleBase" id="RU362125"/>
    </source>
</evidence>
<dbReference type="SUPFAM" id="SSF47203">
    <property type="entry name" value="Acyl-CoA dehydrogenase C-terminal domain-like"/>
    <property type="match status" value="1"/>
</dbReference>
<gene>
    <name evidence="16" type="ORF">MUB46_01120</name>
</gene>